<name>A0ABX6RKE7_9ACTN</name>
<dbReference type="SUPFAM" id="SSF81995">
    <property type="entry name" value="beta-sandwich domain of Sec23/24"/>
    <property type="match status" value="1"/>
</dbReference>
<accession>A0ABX6RKE7</accession>
<feature type="region of interest" description="Disordered" evidence="1">
    <location>
        <begin position="120"/>
        <end position="177"/>
    </location>
</feature>
<feature type="compositionally biased region" description="Basic and acidic residues" evidence="1">
    <location>
        <begin position="139"/>
        <end position="159"/>
    </location>
</feature>
<feature type="compositionally biased region" description="Low complexity" evidence="1">
    <location>
        <begin position="1"/>
        <end position="23"/>
    </location>
</feature>
<reference evidence="3" key="1">
    <citation type="submission" date="2019-10" db="EMBL/GenBank/DDBJ databases">
        <title>Antimicrobial potential of Antarctic Bacteria.</title>
        <authorList>
            <person name="Benaud N."/>
            <person name="Edwards R.J."/>
            <person name="Ferrari B.C."/>
        </authorList>
    </citation>
    <scope>NUCLEOTIDE SEQUENCE [LARGE SCALE GENOMIC DNA]</scope>
    <source>
        <strain evidence="3">NBH77</strain>
    </source>
</reference>
<feature type="compositionally biased region" description="Gly residues" evidence="1">
    <location>
        <begin position="124"/>
        <end position="134"/>
    </location>
</feature>
<evidence type="ECO:0000313" key="3">
    <source>
        <dbReference type="Proteomes" id="UP000515764"/>
    </source>
</evidence>
<proteinExistence type="predicted"/>
<dbReference type="EMBL" id="CP045704">
    <property type="protein sequence ID" value="QNE81112.1"/>
    <property type="molecule type" value="Genomic_DNA"/>
</dbReference>
<organism evidence="2 3">
    <name type="scientific">Streptomyces rutgersensis</name>
    <dbReference type="NCBI Taxonomy" id="53451"/>
    <lineage>
        <taxon>Bacteria</taxon>
        <taxon>Bacillati</taxon>
        <taxon>Actinomycetota</taxon>
        <taxon>Actinomycetes</taxon>
        <taxon>Kitasatosporales</taxon>
        <taxon>Streptomycetaceae</taxon>
        <taxon>Streptomyces</taxon>
        <taxon>Streptomyces diastaticus group</taxon>
    </lineage>
</organism>
<dbReference type="Proteomes" id="UP000515764">
    <property type="component" value="Chromosome"/>
</dbReference>
<evidence type="ECO:0000256" key="1">
    <source>
        <dbReference type="SAM" id="MobiDB-lite"/>
    </source>
</evidence>
<feature type="compositionally biased region" description="Low complexity" evidence="1">
    <location>
        <begin position="164"/>
        <end position="177"/>
    </location>
</feature>
<dbReference type="RefSeq" id="WP_124287158.1">
    <property type="nucleotide sequence ID" value="NZ_CP045704.1"/>
</dbReference>
<protein>
    <submittedName>
        <fullName evidence="2">Uncharacterized protein</fullName>
    </submittedName>
</protein>
<feature type="region of interest" description="Disordered" evidence="1">
    <location>
        <begin position="1"/>
        <end position="94"/>
    </location>
</feature>
<feature type="compositionally biased region" description="Low complexity" evidence="1">
    <location>
        <begin position="35"/>
        <end position="70"/>
    </location>
</feature>
<evidence type="ECO:0000313" key="2">
    <source>
        <dbReference type="EMBL" id="QNE81112.1"/>
    </source>
</evidence>
<gene>
    <name evidence="2" type="ORF">F0345_08265</name>
</gene>
<sequence length="331" mass="33322">MSYNQPGPYGGQPQQPGPYGQQPPQGPPPGGQPGYGYPQQGGAPQQQPGYGYPQQGQQPGPYGQVPQQPGQPGGPGGPYGQVPPPPSGGGGKKTGLIVAAGVVAVAVLAGGAWLLTSGGDDKPSGGGGGGGGGNVASDGLKDDGAHKLTTPDKILDDQYTRGTPDTPAKDASSSDAKSLATAGITDAKGLGTIYSTIDLTTLDPNDPQTAQKVAAAKNVTFFGVFGKVADPQTTLDKTFAEFTKTAEQNGTTLSGEAEAVTPDGLDGAVMKCQGAETKNPTTGLQQKTNMCMWADYSTIGLVEPVQGATGTTMDEAAEIAAKLRAEVRVPQ</sequence>
<keyword evidence="3" id="KW-1185">Reference proteome</keyword>